<dbReference type="InterPro" id="IPR002182">
    <property type="entry name" value="NB-ARC"/>
</dbReference>
<keyword evidence="4 7" id="KW-0238">DNA-binding</keyword>
<evidence type="ECO:0000313" key="10">
    <source>
        <dbReference type="EMBL" id="GAA3745569.1"/>
    </source>
</evidence>
<reference evidence="11" key="1">
    <citation type="journal article" date="2019" name="Int. J. Syst. Evol. Microbiol.">
        <title>The Global Catalogue of Microorganisms (GCM) 10K type strain sequencing project: providing services to taxonomists for standard genome sequencing and annotation.</title>
        <authorList>
            <consortium name="The Broad Institute Genomics Platform"/>
            <consortium name="The Broad Institute Genome Sequencing Center for Infectious Disease"/>
            <person name="Wu L."/>
            <person name="Ma J."/>
        </authorList>
    </citation>
    <scope>NUCLEOTIDE SEQUENCE [LARGE SCALE GENOMIC DNA]</scope>
    <source>
        <strain evidence="11">JCM 30846</strain>
    </source>
</reference>
<evidence type="ECO:0000256" key="1">
    <source>
        <dbReference type="ARBA" id="ARBA00005820"/>
    </source>
</evidence>
<keyword evidence="6" id="KW-0802">TPR repeat</keyword>
<dbReference type="PROSITE" id="PS51755">
    <property type="entry name" value="OMPR_PHOB"/>
    <property type="match status" value="1"/>
</dbReference>
<dbReference type="Proteomes" id="UP001499884">
    <property type="component" value="Unassembled WGS sequence"/>
</dbReference>
<dbReference type="Pfam" id="PF03704">
    <property type="entry name" value="BTAD"/>
    <property type="match status" value="1"/>
</dbReference>
<comment type="caution">
    <text evidence="10">The sequence shown here is derived from an EMBL/GenBank/DDBJ whole genome shotgun (WGS) entry which is preliminary data.</text>
</comment>
<evidence type="ECO:0000256" key="5">
    <source>
        <dbReference type="ARBA" id="ARBA00023163"/>
    </source>
</evidence>
<dbReference type="SUPFAM" id="SSF46894">
    <property type="entry name" value="C-terminal effector domain of the bipartite response regulators"/>
    <property type="match status" value="1"/>
</dbReference>
<evidence type="ECO:0000259" key="9">
    <source>
        <dbReference type="PROSITE" id="PS51755"/>
    </source>
</evidence>
<feature type="DNA-binding region" description="OmpR/PhoB-type" evidence="7">
    <location>
        <begin position="27"/>
        <end position="131"/>
    </location>
</feature>
<dbReference type="Pfam" id="PF13424">
    <property type="entry name" value="TPR_12"/>
    <property type="match status" value="2"/>
</dbReference>
<evidence type="ECO:0000256" key="3">
    <source>
        <dbReference type="ARBA" id="ARBA00023015"/>
    </source>
</evidence>
<proteinExistence type="inferred from homology"/>
<sequence>MRHGRRADIGGVTDLCARRTRGTAAAGPVLDSLTVRFTVLGPVRAWRGETELALGPPKQRALLALLLTQAGHPVAMHEIVDVLWGQGPPDSAVNVVHRHVGALRRLLEPGLPGRGASRCLVRGSGGYRLDVAPGALDLLRFRSMREEAERLARADEPAKATELLVGALGLWRGPTASGIPSQARSHPVFTAVDREHLLALKGAAEYALAAGPGVTERVLITLRRAAAHHPLDEVLQARLMLVLAATGHQAEALEVHRAVRTRLADDLGIDPGPELRSAQEQVLRQSVAPASGAAGEAEPQGRAGAAEAVGTAHPAAGPRVRPAQLPPDLAVFSGRRAELARSRALLPAAGGQPGAVVISAIGGMAGVGKTTLAVHWAHEVADRFPDGQLYVNLRGFHPAGAVMPPGEALLSFLEALGVPAQQVPSGLGAQTALYRSLLADRRVLVVLDNARDSEQVRPLLPASPGCLAVVTSRNQLNGLVASDGARSMTLDLLSEAEARELLANRLGPDRVALEPRAVEEIVTRCGRLPLALAIVSARAAVHPGFSLASIAAELRESHGSLDAFAGEDPLTDARCVFSWSYRTLSPGAARLFRLLSQHPGPDCSVRAAAGLVALPTRAVRPLLAELVRAHLLLETVPGRFCAHELLRAYMAELVDEDGRPEEPEAAALRLYDHLLHSAHAADRVLAPYRERVALDPPSPGSEPVSFDDQTAARRWLDTERPVLLAAVEQGARRGRAPYCWRLASVLERYLDRHGRWQEQLTAQSTAALTAQQLGDVRGQAYAHRALGLTACRLGQADQSREHLLRALELFGETGDTAGQGRTHRHLAFLANTRGRHVDALDHYRLASALYRTTGELSGEAGILNEVGWTYILLGSYGEALDACRRALDAHQRIGDRNGEAAAWDSLGYAHHHLGEHRRALECFGHALDVYREIRDSYLEADTLVHIGDTLQASGEPARAVRAWRDAAEILEDIGHPDAAHVRGTVRNSELNAEPSRLRI</sequence>
<dbReference type="InterPro" id="IPR027417">
    <property type="entry name" value="P-loop_NTPase"/>
</dbReference>
<dbReference type="Gene3D" id="1.10.10.10">
    <property type="entry name" value="Winged helix-like DNA-binding domain superfamily/Winged helix DNA-binding domain"/>
    <property type="match status" value="1"/>
</dbReference>
<accession>A0ABP7FR08</accession>
<dbReference type="SUPFAM" id="SSF48452">
    <property type="entry name" value="TPR-like"/>
    <property type="match status" value="3"/>
</dbReference>
<dbReference type="SMART" id="SM01043">
    <property type="entry name" value="BTAD"/>
    <property type="match status" value="1"/>
</dbReference>
<dbReference type="InterPro" id="IPR019734">
    <property type="entry name" value="TPR_rpt"/>
</dbReference>
<evidence type="ECO:0000256" key="7">
    <source>
        <dbReference type="PROSITE-ProRule" id="PRU01091"/>
    </source>
</evidence>
<dbReference type="PANTHER" id="PTHR35807">
    <property type="entry name" value="TRANSCRIPTIONAL REGULATOR REDD-RELATED"/>
    <property type="match status" value="1"/>
</dbReference>
<evidence type="ECO:0000256" key="6">
    <source>
        <dbReference type="PROSITE-ProRule" id="PRU00339"/>
    </source>
</evidence>
<dbReference type="InterPro" id="IPR001867">
    <property type="entry name" value="OmpR/PhoB-type_DNA-bd"/>
</dbReference>
<evidence type="ECO:0000313" key="11">
    <source>
        <dbReference type="Proteomes" id="UP001499884"/>
    </source>
</evidence>
<dbReference type="InterPro" id="IPR005158">
    <property type="entry name" value="BTAD"/>
</dbReference>
<evidence type="ECO:0000256" key="2">
    <source>
        <dbReference type="ARBA" id="ARBA00023012"/>
    </source>
</evidence>
<feature type="repeat" description="TPR" evidence="6">
    <location>
        <begin position="900"/>
        <end position="933"/>
    </location>
</feature>
<dbReference type="SMART" id="SM00862">
    <property type="entry name" value="Trans_reg_C"/>
    <property type="match status" value="1"/>
</dbReference>
<evidence type="ECO:0000256" key="8">
    <source>
        <dbReference type="SAM" id="MobiDB-lite"/>
    </source>
</evidence>
<dbReference type="InterPro" id="IPR036388">
    <property type="entry name" value="WH-like_DNA-bd_sf"/>
</dbReference>
<dbReference type="Gene3D" id="1.25.40.10">
    <property type="entry name" value="Tetratricopeptide repeat domain"/>
    <property type="match status" value="2"/>
</dbReference>
<organism evidence="10 11">
    <name type="scientific">Streptomyces tremellae</name>
    <dbReference type="NCBI Taxonomy" id="1124239"/>
    <lineage>
        <taxon>Bacteria</taxon>
        <taxon>Bacillati</taxon>
        <taxon>Actinomycetota</taxon>
        <taxon>Actinomycetes</taxon>
        <taxon>Kitasatosporales</taxon>
        <taxon>Streptomycetaceae</taxon>
        <taxon>Streptomyces</taxon>
    </lineage>
</organism>
<keyword evidence="11" id="KW-1185">Reference proteome</keyword>
<dbReference type="SMART" id="SM00028">
    <property type="entry name" value="TPR"/>
    <property type="match status" value="5"/>
</dbReference>
<keyword evidence="5" id="KW-0804">Transcription</keyword>
<dbReference type="CDD" id="cd15831">
    <property type="entry name" value="BTAD"/>
    <property type="match status" value="1"/>
</dbReference>
<dbReference type="InterPro" id="IPR051677">
    <property type="entry name" value="AfsR-DnrI-RedD_regulator"/>
</dbReference>
<feature type="region of interest" description="Disordered" evidence="8">
    <location>
        <begin position="286"/>
        <end position="323"/>
    </location>
</feature>
<dbReference type="InterPro" id="IPR011990">
    <property type="entry name" value="TPR-like_helical_dom_sf"/>
</dbReference>
<dbReference type="SUPFAM" id="SSF52540">
    <property type="entry name" value="P-loop containing nucleoside triphosphate hydrolases"/>
    <property type="match status" value="1"/>
</dbReference>
<dbReference type="PROSITE" id="PS50005">
    <property type="entry name" value="TPR"/>
    <property type="match status" value="1"/>
</dbReference>
<evidence type="ECO:0000256" key="4">
    <source>
        <dbReference type="ARBA" id="ARBA00023125"/>
    </source>
</evidence>
<dbReference type="EMBL" id="BAABEP010000040">
    <property type="protein sequence ID" value="GAA3745569.1"/>
    <property type="molecule type" value="Genomic_DNA"/>
</dbReference>
<gene>
    <name evidence="10" type="ORF">GCM10023082_47750</name>
</gene>
<dbReference type="Gene3D" id="3.40.50.300">
    <property type="entry name" value="P-loop containing nucleotide triphosphate hydrolases"/>
    <property type="match status" value="1"/>
</dbReference>
<keyword evidence="3" id="KW-0805">Transcription regulation</keyword>
<dbReference type="PRINTS" id="PR00364">
    <property type="entry name" value="DISEASERSIST"/>
</dbReference>
<keyword evidence="2" id="KW-0902">Two-component regulatory system</keyword>
<feature type="domain" description="OmpR/PhoB-type" evidence="9">
    <location>
        <begin position="27"/>
        <end position="131"/>
    </location>
</feature>
<name>A0ABP7FR08_9ACTN</name>
<comment type="similarity">
    <text evidence="1">Belongs to the AfsR/DnrI/RedD regulatory family.</text>
</comment>
<dbReference type="PANTHER" id="PTHR35807:SF1">
    <property type="entry name" value="TRANSCRIPTIONAL REGULATOR REDD"/>
    <property type="match status" value="1"/>
</dbReference>
<dbReference type="Pfam" id="PF00931">
    <property type="entry name" value="NB-ARC"/>
    <property type="match status" value="1"/>
</dbReference>
<protein>
    <submittedName>
        <fullName evidence="10">BTAD domain-containing putative transcriptional regulator</fullName>
    </submittedName>
</protein>
<dbReference type="InterPro" id="IPR016032">
    <property type="entry name" value="Sig_transdc_resp-reg_C-effctor"/>
</dbReference>
<feature type="compositionally biased region" description="Low complexity" evidence="8">
    <location>
        <begin position="286"/>
        <end position="298"/>
    </location>
</feature>
<dbReference type="Pfam" id="PF00486">
    <property type="entry name" value="Trans_reg_C"/>
    <property type="match status" value="1"/>
</dbReference>